<protein>
    <submittedName>
        <fullName evidence="1">Uncharacterized protein</fullName>
    </submittedName>
</protein>
<dbReference type="EMBL" id="UINC01132168">
    <property type="protein sequence ID" value="SVD14312.1"/>
    <property type="molecule type" value="Genomic_DNA"/>
</dbReference>
<reference evidence="1" key="1">
    <citation type="submission" date="2018-05" db="EMBL/GenBank/DDBJ databases">
        <authorList>
            <person name="Lanie J.A."/>
            <person name="Ng W.-L."/>
            <person name="Kazmierczak K.M."/>
            <person name="Andrzejewski T.M."/>
            <person name="Davidsen T.M."/>
            <person name="Wayne K.J."/>
            <person name="Tettelin H."/>
            <person name="Glass J.I."/>
            <person name="Rusch D."/>
            <person name="Podicherti R."/>
            <person name="Tsui H.-C.T."/>
            <person name="Winkler M.E."/>
        </authorList>
    </citation>
    <scope>NUCLEOTIDE SEQUENCE</scope>
</reference>
<feature type="non-terminal residue" evidence="1">
    <location>
        <position position="156"/>
    </location>
</feature>
<accession>A0A382SXN0</accession>
<proteinExistence type="predicted"/>
<evidence type="ECO:0000313" key="1">
    <source>
        <dbReference type="EMBL" id="SVD14312.1"/>
    </source>
</evidence>
<gene>
    <name evidence="1" type="ORF">METZ01_LOCUS367166</name>
</gene>
<name>A0A382SXN0_9ZZZZ</name>
<sequence length="156" mass="17385">MEEVTETPVKSVMNWNTVLKGQKTAGKGFTSGLRFVYDLSGMSSSDVKNLNSEISSFTHELSALSKVDIAESISFKLDRRTKSRFPSVGRFMLQVKFTHGLGYTESKKIANAISTQVKETKEGLNPLELGKGGSGVRFSSEFRDLISDPYWFRVFP</sequence>
<organism evidence="1">
    <name type="scientific">marine metagenome</name>
    <dbReference type="NCBI Taxonomy" id="408172"/>
    <lineage>
        <taxon>unclassified sequences</taxon>
        <taxon>metagenomes</taxon>
        <taxon>ecological metagenomes</taxon>
    </lineage>
</organism>
<dbReference type="AlphaFoldDB" id="A0A382SXN0"/>